<proteinExistence type="predicted"/>
<dbReference type="InterPro" id="IPR014955">
    <property type="entry name" value="DUF1826"/>
</dbReference>
<accession>A0A7S2IXZ0</accession>
<sequence>MVLGRSPQWHQGAIKVLVPMHKRGKAARVGMQPSLELAQRMAKRAARAQPDTVFTCGSVQDWLSEQCDHYRCMHVPRPQALRAQQQRVDLLNEVGACGPESSLQTRVQVAEMWGSEEWLAAEWSSKGRSLLDQVGGPGLPDGLRRQVQRDIEEVGLVMAKMLPDTKEMSLKLELMGESVCSRWHQDHYTCRAIITYNGSGTVYAHNDNVNFWELRNCGNNDHIIRDASQVLSANSGDVLLMKGKWFPSTVNGLVHKSPDKRYHPDGSIMTRLCLKIDVA</sequence>
<name>A0A7S2IXZ0_9DINO</name>
<organism evidence="1">
    <name type="scientific">Zooxanthella nutricula</name>
    <dbReference type="NCBI Taxonomy" id="1333877"/>
    <lineage>
        <taxon>Eukaryota</taxon>
        <taxon>Sar</taxon>
        <taxon>Alveolata</taxon>
        <taxon>Dinophyceae</taxon>
        <taxon>Peridiniales</taxon>
        <taxon>Peridiniales incertae sedis</taxon>
        <taxon>Zooxanthella</taxon>
    </lineage>
</organism>
<dbReference type="Pfam" id="PF08856">
    <property type="entry name" value="DUF1826"/>
    <property type="match status" value="1"/>
</dbReference>
<evidence type="ECO:0000313" key="1">
    <source>
        <dbReference type="EMBL" id="CAD9532359.1"/>
    </source>
</evidence>
<dbReference type="EMBL" id="HBGW01020542">
    <property type="protein sequence ID" value="CAD9532359.1"/>
    <property type="molecule type" value="Transcribed_RNA"/>
</dbReference>
<evidence type="ECO:0008006" key="2">
    <source>
        <dbReference type="Google" id="ProtNLM"/>
    </source>
</evidence>
<gene>
    <name evidence="1" type="ORF">BRAN1462_LOCUS13002</name>
</gene>
<protein>
    <recommendedName>
        <fullName evidence="2">Fe2OG dioxygenase domain-containing protein</fullName>
    </recommendedName>
</protein>
<dbReference type="AlphaFoldDB" id="A0A7S2IXZ0"/>
<reference evidence="1" key="1">
    <citation type="submission" date="2021-01" db="EMBL/GenBank/DDBJ databases">
        <authorList>
            <person name="Corre E."/>
            <person name="Pelletier E."/>
            <person name="Niang G."/>
            <person name="Scheremetjew M."/>
            <person name="Finn R."/>
            <person name="Kale V."/>
            <person name="Holt S."/>
            <person name="Cochrane G."/>
            <person name="Meng A."/>
            <person name="Brown T."/>
            <person name="Cohen L."/>
        </authorList>
    </citation>
    <scope>NUCLEOTIDE SEQUENCE</scope>
    <source>
        <strain evidence="1">RCC3387</strain>
    </source>
</reference>